<dbReference type="SUPFAM" id="SSF55785">
    <property type="entry name" value="PYP-like sensor domain (PAS domain)"/>
    <property type="match status" value="1"/>
</dbReference>
<dbReference type="SUPFAM" id="SSF55073">
    <property type="entry name" value="Nucleotide cyclase"/>
    <property type="match status" value="1"/>
</dbReference>
<dbReference type="AlphaFoldDB" id="A0A6A8M7P6"/>
<name>A0A6A8M7P6_9FIRM</name>
<evidence type="ECO:0000259" key="2">
    <source>
        <dbReference type="PROSITE" id="PS50887"/>
    </source>
</evidence>
<dbReference type="Pfam" id="PF00990">
    <property type="entry name" value="GGDEF"/>
    <property type="match status" value="1"/>
</dbReference>
<feature type="domain" description="GGDEF" evidence="2">
    <location>
        <begin position="317"/>
        <end position="448"/>
    </location>
</feature>
<dbReference type="Pfam" id="PF08447">
    <property type="entry name" value="PAS_3"/>
    <property type="match status" value="1"/>
</dbReference>
<dbReference type="Gene3D" id="3.30.70.270">
    <property type="match status" value="1"/>
</dbReference>
<dbReference type="InterPro" id="IPR029787">
    <property type="entry name" value="Nucleotide_cyclase"/>
</dbReference>
<evidence type="ECO:0000256" key="1">
    <source>
        <dbReference type="SAM" id="Phobius"/>
    </source>
</evidence>
<keyword evidence="1" id="KW-1133">Transmembrane helix</keyword>
<accession>A0A6A8M7P6</accession>
<dbReference type="SMART" id="SM00267">
    <property type="entry name" value="GGDEF"/>
    <property type="match status" value="1"/>
</dbReference>
<dbReference type="PANTHER" id="PTHR45138">
    <property type="entry name" value="REGULATORY COMPONENTS OF SENSORY TRANSDUCTION SYSTEM"/>
    <property type="match status" value="1"/>
</dbReference>
<keyword evidence="1" id="KW-0812">Transmembrane</keyword>
<sequence length="603" mass="67477">MDTGRGQRNIVAVSSVIMIILIVINSINIYKQDISLQKERAERIISITSHEINRDFSYGITISEAIESQIIKNKGESGDFQTDAQLLMRDYVSQIEVVKADGSQAAYPEGAGGNRLDSLFSNKNIKKSVSYGINKDETVIHGPVSTPETGRVVVIMNPVYFTDQGGNKVYWGMVLVGLKAPDTYEHALSALRSFGYDYKLSTNITPATNKLTPVETSFADGDDARNMVSNKFSSGQCIWKLSVKPSGGWTSGKFLWSVVTGIIIGIIALFLLFLLMRVYEQRKTLQKMAYTDGLTGLLNRTGFMTECEKFLNSNPGNNVTMVVLDLDNFKIVNDLYGHKTGDMALCDMAAHLTRSFPEKSIIGRTGGDEFCVMITGADPEKSRELVEGAIKNKRVVVSDNKSAWYTISAGYADYPLQTETISGLLSMADEALYAAKINGRHCAEHYETRMSNIKREQLGFSAKSIAAGMPGAFIVYKADEKGEILFANMDLVRLFNCKDYADFLEFTEFSIKNMIHPDDYERVDEEISDQIMAQINDNEDQTSDGQEHFDDYVEYRIVTKDGIVKHVKDIGRLVYDEHYGNIFFSFIRDKDTIEHNDKDFVSL</sequence>
<dbReference type="InterPro" id="IPR050469">
    <property type="entry name" value="Diguanylate_Cyclase"/>
</dbReference>
<organism evidence="3">
    <name type="scientific">Baileyella intestinalis</name>
    <dbReference type="NCBI Taxonomy" id="2606709"/>
    <lineage>
        <taxon>Bacteria</taxon>
        <taxon>Bacillati</taxon>
        <taxon>Bacillota</taxon>
        <taxon>Clostridia</taxon>
        <taxon>Peptostreptococcales</taxon>
        <taxon>Anaerovoracaceae</taxon>
        <taxon>Baileyella</taxon>
    </lineage>
</organism>
<feature type="transmembrane region" description="Helical" evidence="1">
    <location>
        <begin position="12"/>
        <end position="30"/>
    </location>
</feature>
<dbReference type="Gene3D" id="3.30.450.20">
    <property type="entry name" value="PAS domain"/>
    <property type="match status" value="1"/>
</dbReference>
<dbReference type="CDD" id="cd00130">
    <property type="entry name" value="PAS"/>
    <property type="match status" value="1"/>
</dbReference>
<keyword evidence="1" id="KW-0472">Membrane</keyword>
<dbReference type="NCBIfam" id="TIGR00254">
    <property type="entry name" value="GGDEF"/>
    <property type="match status" value="1"/>
</dbReference>
<dbReference type="InterPro" id="IPR035965">
    <property type="entry name" value="PAS-like_dom_sf"/>
</dbReference>
<reference evidence="3" key="1">
    <citation type="submission" date="2019-09" db="EMBL/GenBank/DDBJ databases">
        <title>In-depth cultivation of the pig gut microbiome towards novel bacterial diversity and tailored functional studies.</title>
        <authorList>
            <person name="Wylensek D."/>
            <person name="Hitch T.C.A."/>
            <person name="Clavel T."/>
        </authorList>
    </citation>
    <scope>NUCLEOTIDE SEQUENCE</scope>
    <source>
        <strain evidence="3">RF-744-FAT-WT-3</strain>
    </source>
</reference>
<dbReference type="CDD" id="cd01949">
    <property type="entry name" value="GGDEF"/>
    <property type="match status" value="1"/>
</dbReference>
<proteinExistence type="predicted"/>
<dbReference type="InterPro" id="IPR000160">
    <property type="entry name" value="GGDEF_dom"/>
</dbReference>
<dbReference type="PROSITE" id="PS50887">
    <property type="entry name" value="GGDEF"/>
    <property type="match status" value="1"/>
</dbReference>
<dbReference type="GO" id="GO:0052621">
    <property type="term" value="F:diguanylate cyclase activity"/>
    <property type="evidence" value="ECO:0007669"/>
    <property type="project" value="TreeGrafter"/>
</dbReference>
<dbReference type="InterPro" id="IPR000014">
    <property type="entry name" value="PAS"/>
</dbReference>
<feature type="transmembrane region" description="Helical" evidence="1">
    <location>
        <begin position="254"/>
        <end position="276"/>
    </location>
</feature>
<dbReference type="InterPro" id="IPR043128">
    <property type="entry name" value="Rev_trsase/Diguanyl_cyclase"/>
</dbReference>
<evidence type="ECO:0000313" key="3">
    <source>
        <dbReference type="EMBL" id="MST68971.1"/>
    </source>
</evidence>
<gene>
    <name evidence="3" type="ORF">FYJ66_05125</name>
</gene>
<dbReference type="RefSeq" id="WP_154572448.1">
    <property type="nucleotide sequence ID" value="NZ_VUNB01000004.1"/>
</dbReference>
<protein>
    <submittedName>
        <fullName evidence="3">Diguanylate cyclase</fullName>
    </submittedName>
</protein>
<dbReference type="PANTHER" id="PTHR45138:SF9">
    <property type="entry name" value="DIGUANYLATE CYCLASE DGCM-RELATED"/>
    <property type="match status" value="1"/>
</dbReference>
<comment type="caution">
    <text evidence="3">The sequence shown here is derived from an EMBL/GenBank/DDBJ whole genome shotgun (WGS) entry which is preliminary data.</text>
</comment>
<dbReference type="InterPro" id="IPR013655">
    <property type="entry name" value="PAS_fold_3"/>
</dbReference>
<dbReference type="EMBL" id="VUNB01000004">
    <property type="protein sequence ID" value="MST68971.1"/>
    <property type="molecule type" value="Genomic_DNA"/>
</dbReference>